<evidence type="ECO:0000313" key="2">
    <source>
        <dbReference type="EMBL" id="SIT17520.1"/>
    </source>
</evidence>
<dbReference type="OrthoDB" id="7365442at2"/>
<sequence>MRIGILETGRSREALHAAHGSYIDMFRRLFAEQAPEITFEVFAVLDDQFPASVDACDGWLITGSRHGVYEGLPWMLRLQEFLRQAVAAERPVVGICFGHQILAEALGGKVRKSEKGWGIAVHQYQVDDPRPWMGEAAPPTDFRLNAMHQDQVQELPPSAQVLASSDFCPHAALCYPSADGTRDIALSFQAHPEFTPAYERDLIHVLSGSAIPAEQASAAEQAVARGDLQPEQQRVAGWIVGFLRQA</sequence>
<evidence type="ECO:0000313" key="3">
    <source>
        <dbReference type="Proteomes" id="UP000185678"/>
    </source>
</evidence>
<dbReference type="EMBL" id="FTOA01000010">
    <property type="protein sequence ID" value="SIT17520.1"/>
    <property type="molecule type" value="Genomic_DNA"/>
</dbReference>
<dbReference type="Proteomes" id="UP000185678">
    <property type="component" value="Unassembled WGS sequence"/>
</dbReference>
<dbReference type="PANTHER" id="PTHR42695:SF5">
    <property type="entry name" value="GLUTAMINE AMIDOTRANSFERASE YLR126C-RELATED"/>
    <property type="match status" value="1"/>
</dbReference>
<dbReference type="RefSeq" id="WP_076401984.1">
    <property type="nucleotide sequence ID" value="NZ_FTOA01000010.1"/>
</dbReference>
<name>A0A1N7Q3R0_9PROT</name>
<dbReference type="Gene3D" id="3.40.50.880">
    <property type="match status" value="1"/>
</dbReference>
<keyword evidence="3" id="KW-1185">Reference proteome</keyword>
<dbReference type="Pfam" id="PF00117">
    <property type="entry name" value="GATase"/>
    <property type="match status" value="1"/>
</dbReference>
<organism evidence="2 3">
    <name type="scientific">Insolitispirillum peregrinum</name>
    <dbReference type="NCBI Taxonomy" id="80876"/>
    <lineage>
        <taxon>Bacteria</taxon>
        <taxon>Pseudomonadati</taxon>
        <taxon>Pseudomonadota</taxon>
        <taxon>Alphaproteobacteria</taxon>
        <taxon>Rhodospirillales</taxon>
        <taxon>Novispirillaceae</taxon>
        <taxon>Insolitispirillum</taxon>
    </lineage>
</organism>
<dbReference type="STRING" id="80876.SAMN05421779_11029"/>
<dbReference type="InterPro" id="IPR044992">
    <property type="entry name" value="ChyE-like"/>
</dbReference>
<reference evidence="2 3" key="1">
    <citation type="submission" date="2017-01" db="EMBL/GenBank/DDBJ databases">
        <authorList>
            <person name="Mah S.A."/>
            <person name="Swanson W.J."/>
            <person name="Moy G.W."/>
            <person name="Vacquier V.D."/>
        </authorList>
    </citation>
    <scope>NUCLEOTIDE SEQUENCE [LARGE SCALE GENOMIC DNA]</scope>
    <source>
        <strain evidence="2 3">DSM 11589</strain>
    </source>
</reference>
<dbReference type="InterPro" id="IPR029062">
    <property type="entry name" value="Class_I_gatase-like"/>
</dbReference>
<protein>
    <submittedName>
        <fullName evidence="2">GMP synthase (Glutamine-hydrolysing)</fullName>
    </submittedName>
</protein>
<dbReference type="AlphaFoldDB" id="A0A1N7Q3R0"/>
<dbReference type="PANTHER" id="PTHR42695">
    <property type="entry name" value="GLUTAMINE AMIDOTRANSFERASE YLR126C-RELATED"/>
    <property type="match status" value="1"/>
</dbReference>
<dbReference type="CDD" id="cd01741">
    <property type="entry name" value="GATase1_1"/>
    <property type="match status" value="1"/>
</dbReference>
<feature type="domain" description="Glutamine amidotransferase" evidence="1">
    <location>
        <begin position="79"/>
        <end position="197"/>
    </location>
</feature>
<evidence type="ECO:0000259" key="1">
    <source>
        <dbReference type="Pfam" id="PF00117"/>
    </source>
</evidence>
<dbReference type="GO" id="GO:0005829">
    <property type="term" value="C:cytosol"/>
    <property type="evidence" value="ECO:0007669"/>
    <property type="project" value="TreeGrafter"/>
</dbReference>
<gene>
    <name evidence="2" type="ORF">SAMN05421779_11029</name>
</gene>
<dbReference type="PROSITE" id="PS51273">
    <property type="entry name" value="GATASE_TYPE_1"/>
    <property type="match status" value="1"/>
</dbReference>
<dbReference type="SUPFAM" id="SSF52317">
    <property type="entry name" value="Class I glutamine amidotransferase-like"/>
    <property type="match status" value="1"/>
</dbReference>
<dbReference type="InterPro" id="IPR017926">
    <property type="entry name" value="GATASE"/>
</dbReference>
<accession>A0A1N7Q3R0</accession>
<proteinExistence type="predicted"/>